<dbReference type="EMBL" id="CZDF01000172">
    <property type="protein sequence ID" value="CUR35080.1"/>
    <property type="molecule type" value="Genomic_DNA"/>
</dbReference>
<evidence type="ECO:0008006" key="4">
    <source>
        <dbReference type="Google" id="ProtNLM"/>
    </source>
</evidence>
<dbReference type="AlphaFoldDB" id="A0A1J1LR67"/>
<dbReference type="PANTHER" id="PTHR20883:SF51">
    <property type="entry name" value="PHYTANOYL-COA HYDROXYLASE"/>
    <property type="match status" value="1"/>
</dbReference>
<dbReference type="RefSeq" id="WP_072722010.1">
    <property type="nucleotide sequence ID" value="NZ_LN889813.1"/>
</dbReference>
<proteinExistence type="predicted"/>
<dbReference type="OrthoDB" id="9791262at2"/>
<dbReference type="Proteomes" id="UP000184315">
    <property type="component" value="Unassembled WGS sequence"/>
</dbReference>
<keyword evidence="3" id="KW-1185">Reference proteome</keyword>
<feature type="region of interest" description="Disordered" evidence="1">
    <location>
        <begin position="1"/>
        <end position="28"/>
    </location>
</feature>
<protein>
    <recommendedName>
        <fullName evidence="4">Phytanoyl-CoA dioxygenase</fullName>
    </recommendedName>
</protein>
<dbReference type="PANTHER" id="PTHR20883">
    <property type="entry name" value="PHYTANOYL-COA DIOXYGENASE DOMAIN CONTAINING 1"/>
    <property type="match status" value="1"/>
</dbReference>
<name>A0A1J1LR67_9CYAN</name>
<reference evidence="3" key="1">
    <citation type="submission" date="2015-10" db="EMBL/GenBank/DDBJ databases">
        <authorList>
            <person name="Regsiter A."/>
            <person name="william w."/>
        </authorList>
    </citation>
    <scope>NUCLEOTIDE SEQUENCE [LARGE SCALE GENOMIC DNA]</scope>
</reference>
<organism evidence="2 3">
    <name type="scientific">Planktothrix tepida PCC 9214</name>
    <dbReference type="NCBI Taxonomy" id="671072"/>
    <lineage>
        <taxon>Bacteria</taxon>
        <taxon>Bacillati</taxon>
        <taxon>Cyanobacteriota</taxon>
        <taxon>Cyanophyceae</taxon>
        <taxon>Oscillatoriophycideae</taxon>
        <taxon>Oscillatoriales</taxon>
        <taxon>Microcoleaceae</taxon>
        <taxon>Planktothrix</taxon>
    </lineage>
</organism>
<dbReference type="SUPFAM" id="SSF51197">
    <property type="entry name" value="Clavaminate synthase-like"/>
    <property type="match status" value="1"/>
</dbReference>
<evidence type="ECO:0000256" key="1">
    <source>
        <dbReference type="SAM" id="MobiDB-lite"/>
    </source>
</evidence>
<accession>A0A1J1LR67</accession>
<dbReference type="Gene3D" id="2.60.120.620">
    <property type="entry name" value="q2cbj1_9rhob like domain"/>
    <property type="match status" value="1"/>
</dbReference>
<dbReference type="InterPro" id="IPR008775">
    <property type="entry name" value="Phytyl_CoA_dOase-like"/>
</dbReference>
<evidence type="ECO:0000313" key="2">
    <source>
        <dbReference type="EMBL" id="CUR35080.1"/>
    </source>
</evidence>
<dbReference type="STRING" id="671072.PL9214650519"/>
<gene>
    <name evidence="2" type="ORF">PL9214650519</name>
</gene>
<dbReference type="GO" id="GO:0005506">
    <property type="term" value="F:iron ion binding"/>
    <property type="evidence" value="ECO:0007669"/>
    <property type="project" value="UniProtKB-ARBA"/>
</dbReference>
<dbReference type="GO" id="GO:0016706">
    <property type="term" value="F:2-oxoglutarate-dependent dioxygenase activity"/>
    <property type="evidence" value="ECO:0007669"/>
    <property type="project" value="UniProtKB-ARBA"/>
</dbReference>
<dbReference type="Pfam" id="PF05721">
    <property type="entry name" value="PhyH"/>
    <property type="match status" value="1"/>
</dbReference>
<feature type="compositionally biased region" description="Basic and acidic residues" evidence="1">
    <location>
        <begin position="9"/>
        <end position="21"/>
    </location>
</feature>
<sequence>MVNQINSHETNRENRNREEISTTHPLSPEQIAEYHAEGFVIVRGFFDPEELEPLQLACEEDPEIKGTQTSVTDHLGRTFKVATWTDLGNAMLGVIPRIARIVDAAEALLGMECYHWHSKLLRKQPHTDSVVNFHQDYWFWYYDGCLFPQLLTCTIAIDKNTKENGCLQIVKKSHLLGRLDQVSLGNDYGTEPERLEKILERLEIVHCELEPGDALFFHANTLHGSGSNYSDLPRTLIHCTYNAVSNSPFLTEGQEHHRYRPLHKLPDSILTDGGYDSIFTKHEFHAVETENGVGAGIFRRYPTEKKLV</sequence>
<evidence type="ECO:0000313" key="3">
    <source>
        <dbReference type="Proteomes" id="UP000184315"/>
    </source>
</evidence>